<gene>
    <name evidence="2" type="ORF">C5Y96_07715</name>
</gene>
<feature type="transmembrane region" description="Helical" evidence="1">
    <location>
        <begin position="94"/>
        <end position="112"/>
    </location>
</feature>
<feature type="transmembrane region" description="Helical" evidence="1">
    <location>
        <begin position="124"/>
        <end position="142"/>
    </location>
</feature>
<organism evidence="2 3">
    <name type="scientific">Blastopirellula marina</name>
    <dbReference type="NCBI Taxonomy" id="124"/>
    <lineage>
        <taxon>Bacteria</taxon>
        <taxon>Pseudomonadati</taxon>
        <taxon>Planctomycetota</taxon>
        <taxon>Planctomycetia</taxon>
        <taxon>Pirellulales</taxon>
        <taxon>Pirellulaceae</taxon>
        <taxon>Blastopirellula</taxon>
    </lineage>
</organism>
<evidence type="ECO:0000256" key="1">
    <source>
        <dbReference type="SAM" id="Phobius"/>
    </source>
</evidence>
<keyword evidence="1" id="KW-1133">Transmembrane helix</keyword>
<feature type="transmembrane region" description="Helical" evidence="1">
    <location>
        <begin position="162"/>
        <end position="182"/>
    </location>
</feature>
<feature type="transmembrane region" description="Helical" evidence="1">
    <location>
        <begin position="222"/>
        <end position="242"/>
    </location>
</feature>
<dbReference type="AlphaFoldDB" id="A0A2S8FXX3"/>
<keyword evidence="1" id="KW-0812">Transmembrane</keyword>
<evidence type="ECO:0000313" key="3">
    <source>
        <dbReference type="Proteomes" id="UP000240009"/>
    </source>
</evidence>
<comment type="caution">
    <text evidence="2">The sequence shown here is derived from an EMBL/GenBank/DDBJ whole genome shotgun (WGS) entry which is preliminary data.</text>
</comment>
<name>A0A2S8FXX3_9BACT</name>
<accession>A0A2S8FXX3</accession>
<dbReference type="Proteomes" id="UP000240009">
    <property type="component" value="Unassembled WGS sequence"/>
</dbReference>
<sequence>MQKWYGRSGNLSPEQWEAEQKRIEEQQRDVAQTFLFFAFPILMLMAPISGPIVTSILGIWLVIGSGSFWWRVVLTMGAVFVMGCWAPYFAALLLWVLFLSITLTYGMSLLFSRVHLMPTRTFQFSLWHIGGCTFLMAASLAMLRGTGFSLKEFAEIESHSHFFLLVTAITLNAVLASIPILVPARYRKAGLFGLSAILVLLLLPNIEIVLITPLTGWSPRHLHGLTFICHIVGLMVVWLFVLTIEAARGFCDVELLTYNVMEADESDPLGLLTLSDLPRSDEGT</sequence>
<keyword evidence="1" id="KW-0472">Membrane</keyword>
<protein>
    <submittedName>
        <fullName evidence="2">Uncharacterized protein</fullName>
    </submittedName>
</protein>
<evidence type="ECO:0000313" key="2">
    <source>
        <dbReference type="EMBL" id="PQO37036.1"/>
    </source>
</evidence>
<feature type="transmembrane region" description="Helical" evidence="1">
    <location>
        <begin position="189"/>
        <end position="210"/>
    </location>
</feature>
<feature type="transmembrane region" description="Helical" evidence="1">
    <location>
        <begin position="68"/>
        <end position="88"/>
    </location>
</feature>
<feature type="transmembrane region" description="Helical" evidence="1">
    <location>
        <begin position="34"/>
        <end position="61"/>
    </location>
</feature>
<dbReference type="EMBL" id="PUIA01000017">
    <property type="protein sequence ID" value="PQO37036.1"/>
    <property type="molecule type" value="Genomic_DNA"/>
</dbReference>
<reference evidence="2 3" key="1">
    <citation type="submission" date="2018-02" db="EMBL/GenBank/DDBJ databases">
        <title>Comparative genomes isolates from brazilian mangrove.</title>
        <authorList>
            <person name="Araujo J.E."/>
            <person name="Taketani R.G."/>
            <person name="Silva M.C.P."/>
            <person name="Loureco M.V."/>
            <person name="Andreote F.D."/>
        </authorList>
    </citation>
    <scope>NUCLEOTIDE SEQUENCE [LARGE SCALE GENOMIC DNA]</scope>
    <source>
        <strain evidence="2 3">HEX-2 MGV</strain>
    </source>
</reference>
<proteinExistence type="predicted"/>